<dbReference type="RefSeq" id="WP_068609268.1">
    <property type="nucleotide sequence ID" value="NZ_CP011388.1"/>
</dbReference>
<dbReference type="STRING" id="1178515.SY83_18715"/>
<keyword evidence="1" id="KW-0812">Transmembrane</keyword>
<dbReference type="AlphaFoldDB" id="A0A172TME6"/>
<name>A0A172TME6_9BACL</name>
<dbReference type="Proteomes" id="UP000076927">
    <property type="component" value="Chromosome"/>
</dbReference>
<dbReference type="OrthoDB" id="2372097at2"/>
<keyword evidence="1" id="KW-0472">Membrane</keyword>
<sequence length="451" mass="50941">MYKRLSAVMFPVLAVLLIGAVLWGYNENQEKNSILIKAENQYQRAFHDLSYHVDKLHTELGNTLAVNPSSQGFQRKGLVNAWRITSQAQSEINQLPLSLLPFNKTEEFLANIANFSYRTAVRDLTKEPLSEGEYKTLKTLYARSEDISKELRTVQTKTIQDNLRWMDVELALATEDTTYDNTIIDGFKTVDKKVSEYDEINWGPTAAGIDNKRTLSALGGKQISGDAVKAKARKYFGLTNNAELKVVENGNGTEYSSYSVSATNPQGGHRLQADFTKKGGHLVYFMNTREVNKKNLTMDQAVDASAAFLKKHEYKEMVPVSYDIYDNVAHFTFVGKQGKVLLFPEKLSVMTAMDNGEIMGLQATDYIYNHKERKLPKANISESEARKALNRDFKVSNTDLALIENELDQEVLTYEFTGRINGHTYRIYINADSGNEEKVDLISDKDIDVTE</sequence>
<dbReference type="InterPro" id="IPR025711">
    <property type="entry name" value="PepSY"/>
</dbReference>
<accession>A0A172TME6</accession>
<dbReference type="PATRIC" id="fig|1178515.4.peg.3777"/>
<feature type="domain" description="PepSY" evidence="2">
    <location>
        <begin position="380"/>
        <end position="439"/>
    </location>
</feature>
<evidence type="ECO:0000259" key="2">
    <source>
        <dbReference type="Pfam" id="PF03413"/>
    </source>
</evidence>
<dbReference type="GO" id="GO:0009847">
    <property type="term" value="P:spore germination"/>
    <property type="evidence" value="ECO:0007669"/>
    <property type="project" value="InterPro"/>
</dbReference>
<evidence type="ECO:0000313" key="5">
    <source>
        <dbReference type="EMBL" id="ANE47987.1"/>
    </source>
</evidence>
<organism evidence="5 6">
    <name type="scientific">Paenibacillus swuensis</name>
    <dbReference type="NCBI Taxonomy" id="1178515"/>
    <lineage>
        <taxon>Bacteria</taxon>
        <taxon>Bacillati</taxon>
        <taxon>Bacillota</taxon>
        <taxon>Bacilli</taxon>
        <taxon>Bacillales</taxon>
        <taxon>Paenibacillaceae</taxon>
        <taxon>Paenibacillus</taxon>
    </lineage>
</organism>
<feature type="domain" description="Sporulation protein YpeB N-terminal" evidence="4">
    <location>
        <begin position="30"/>
        <end position="167"/>
    </location>
</feature>
<keyword evidence="1" id="KW-1133">Transmembrane helix</keyword>
<reference evidence="5 6" key="1">
    <citation type="submission" date="2015-01" db="EMBL/GenBank/DDBJ databases">
        <title>Paenibacillus swuensis/DY6/whole genome sequencing.</title>
        <authorList>
            <person name="Kim M.K."/>
            <person name="Srinivasan S."/>
            <person name="Lee J.-J."/>
        </authorList>
    </citation>
    <scope>NUCLEOTIDE SEQUENCE [LARGE SCALE GENOMIC DNA]</scope>
    <source>
        <strain evidence="5 6">DY6</strain>
    </source>
</reference>
<gene>
    <name evidence="5" type="ORF">SY83_18715</name>
</gene>
<evidence type="ECO:0000259" key="4">
    <source>
        <dbReference type="Pfam" id="PF20769"/>
    </source>
</evidence>
<evidence type="ECO:0000259" key="3">
    <source>
        <dbReference type="Pfam" id="PF14620"/>
    </source>
</evidence>
<dbReference type="Pfam" id="PF14620">
    <property type="entry name" value="YPEB_PepSY1-2"/>
    <property type="match status" value="1"/>
</dbReference>
<protein>
    <submittedName>
        <fullName evidence="5">Sporulation protein</fullName>
    </submittedName>
</protein>
<feature type="transmembrane region" description="Helical" evidence="1">
    <location>
        <begin position="7"/>
        <end position="25"/>
    </location>
</feature>
<keyword evidence="6" id="KW-1185">Reference proteome</keyword>
<feature type="domain" description="Sporulation protein YpeB PepSY1 and PepSY2" evidence="3">
    <location>
        <begin position="185"/>
        <end position="376"/>
    </location>
</feature>
<dbReference type="KEGG" id="pswu:SY83_18715"/>
<dbReference type="NCBIfam" id="TIGR02889">
    <property type="entry name" value="spore_YpeB"/>
    <property type="match status" value="1"/>
</dbReference>
<dbReference type="InterPro" id="IPR048402">
    <property type="entry name" value="YpeB_N"/>
</dbReference>
<evidence type="ECO:0000313" key="6">
    <source>
        <dbReference type="Proteomes" id="UP000076927"/>
    </source>
</evidence>
<evidence type="ECO:0000256" key="1">
    <source>
        <dbReference type="SAM" id="Phobius"/>
    </source>
</evidence>
<dbReference type="InterPro" id="IPR014239">
    <property type="entry name" value="YpeB_PepSY1-2"/>
</dbReference>
<dbReference type="Pfam" id="PF20769">
    <property type="entry name" value="YPEB_N"/>
    <property type="match status" value="1"/>
</dbReference>
<dbReference type="Pfam" id="PF03413">
    <property type="entry name" value="PepSY"/>
    <property type="match status" value="1"/>
</dbReference>
<dbReference type="EMBL" id="CP011388">
    <property type="protein sequence ID" value="ANE47987.1"/>
    <property type="molecule type" value="Genomic_DNA"/>
</dbReference>
<proteinExistence type="predicted"/>